<dbReference type="Proteomes" id="UP000199229">
    <property type="component" value="Unassembled WGS sequence"/>
</dbReference>
<dbReference type="STRING" id="582675.SAMN05192565_107238"/>
<dbReference type="OrthoDB" id="6910628at2"/>
<protein>
    <submittedName>
        <fullName evidence="1">Uncharacterized protein</fullName>
    </submittedName>
</protein>
<sequence>MSSPLLFLAPSRSASRLRQQTHTTSIALRLGALLTLVLIAAPVHAESPFEGRYQGRGEGRLNLQVFDLGDGSGTHFVIAETAIPNECTGELRGLAKSGGAGVLLLTRKDSDSEKICTLTLCLSSDRKRVRMEEKNCGDFHGTSCAFDGAMTRR</sequence>
<evidence type="ECO:0000313" key="1">
    <source>
        <dbReference type="EMBL" id="SFG66475.1"/>
    </source>
</evidence>
<keyword evidence="2" id="KW-1185">Reference proteome</keyword>
<dbReference type="AlphaFoldDB" id="A0A1I2TNC9"/>
<name>A0A1I2TNC9_9HYPH</name>
<dbReference type="RefSeq" id="WP_091970839.1">
    <property type="nucleotide sequence ID" value="NZ_FOPM01000007.1"/>
</dbReference>
<proteinExistence type="predicted"/>
<gene>
    <name evidence="1" type="ORF">SAMN05192565_107238</name>
</gene>
<dbReference type="EMBL" id="FOPM01000007">
    <property type="protein sequence ID" value="SFG66475.1"/>
    <property type="molecule type" value="Genomic_DNA"/>
</dbReference>
<evidence type="ECO:0000313" key="2">
    <source>
        <dbReference type="Proteomes" id="UP000199229"/>
    </source>
</evidence>
<reference evidence="2" key="1">
    <citation type="submission" date="2016-10" db="EMBL/GenBank/DDBJ databases">
        <authorList>
            <person name="Varghese N."/>
            <person name="Submissions S."/>
        </authorList>
    </citation>
    <scope>NUCLEOTIDE SEQUENCE [LARGE SCALE GENOMIC DNA]</scope>
    <source>
        <strain evidence="2">Gh-105</strain>
    </source>
</reference>
<accession>A0A1I2TNC9</accession>
<organism evidence="1 2">
    <name type="scientific">Methylobacterium gossipiicola</name>
    <dbReference type="NCBI Taxonomy" id="582675"/>
    <lineage>
        <taxon>Bacteria</taxon>
        <taxon>Pseudomonadati</taxon>
        <taxon>Pseudomonadota</taxon>
        <taxon>Alphaproteobacteria</taxon>
        <taxon>Hyphomicrobiales</taxon>
        <taxon>Methylobacteriaceae</taxon>
        <taxon>Methylobacterium</taxon>
    </lineage>
</organism>